<protein>
    <recommendedName>
        <fullName evidence="4">Secreted protein</fullName>
    </recommendedName>
</protein>
<evidence type="ECO:0000256" key="1">
    <source>
        <dbReference type="SAM" id="SignalP"/>
    </source>
</evidence>
<evidence type="ECO:0000313" key="3">
    <source>
        <dbReference type="Proteomes" id="UP001150217"/>
    </source>
</evidence>
<accession>A0ABQ8VUQ0</accession>
<proteinExistence type="predicted"/>
<keyword evidence="1" id="KW-0732">Signal</keyword>
<keyword evidence="3" id="KW-1185">Reference proteome</keyword>
<feature type="signal peptide" evidence="1">
    <location>
        <begin position="1"/>
        <end position="28"/>
    </location>
</feature>
<organism evidence="2 3">
    <name type="scientific">Lentinula lateritia</name>
    <dbReference type="NCBI Taxonomy" id="40482"/>
    <lineage>
        <taxon>Eukaryota</taxon>
        <taxon>Fungi</taxon>
        <taxon>Dikarya</taxon>
        <taxon>Basidiomycota</taxon>
        <taxon>Agaricomycotina</taxon>
        <taxon>Agaricomycetes</taxon>
        <taxon>Agaricomycetidae</taxon>
        <taxon>Agaricales</taxon>
        <taxon>Marasmiineae</taxon>
        <taxon>Omphalotaceae</taxon>
        <taxon>Lentinula</taxon>
    </lineage>
</organism>
<sequence>MDHTESKRTSVSTLILSLLLIISLNVMGLMAPAPSGQVDIAFVILRRISNFSLTPHVHNSARLPFTVRSQCILLFFHLGKDNRNESIGDHQRSL</sequence>
<evidence type="ECO:0008006" key="4">
    <source>
        <dbReference type="Google" id="ProtNLM"/>
    </source>
</evidence>
<feature type="chain" id="PRO_5046969939" description="Secreted protein" evidence="1">
    <location>
        <begin position="29"/>
        <end position="94"/>
    </location>
</feature>
<dbReference type="EMBL" id="JANVFT010000007">
    <property type="protein sequence ID" value="KAJ4500106.1"/>
    <property type="molecule type" value="Genomic_DNA"/>
</dbReference>
<evidence type="ECO:0000313" key="2">
    <source>
        <dbReference type="EMBL" id="KAJ4500106.1"/>
    </source>
</evidence>
<name>A0ABQ8VUQ0_9AGAR</name>
<gene>
    <name evidence="2" type="ORF">C8R41DRAFT_811743</name>
</gene>
<reference evidence="2" key="1">
    <citation type="submission" date="2022-08" db="EMBL/GenBank/DDBJ databases">
        <title>A Global Phylogenomic Analysis of the Shiitake Genus Lentinula.</title>
        <authorList>
            <consortium name="DOE Joint Genome Institute"/>
            <person name="Sierra-Patev S."/>
            <person name="Min B."/>
            <person name="Naranjo-Ortiz M."/>
            <person name="Looney B."/>
            <person name="Konkel Z."/>
            <person name="Slot J.C."/>
            <person name="Sakamoto Y."/>
            <person name="Steenwyk J.L."/>
            <person name="Rokas A."/>
            <person name="Carro J."/>
            <person name="Camarero S."/>
            <person name="Ferreira P."/>
            <person name="Molpeceres G."/>
            <person name="Ruiz-Duenas F.J."/>
            <person name="Serrano A."/>
            <person name="Henrissat B."/>
            <person name="Drula E."/>
            <person name="Hughes K.W."/>
            <person name="Mata J.L."/>
            <person name="Ishikawa N.K."/>
            <person name="Vargas-Isla R."/>
            <person name="Ushijima S."/>
            <person name="Smith C.A."/>
            <person name="Ahrendt S."/>
            <person name="Andreopoulos W."/>
            <person name="He G."/>
            <person name="Labutti K."/>
            <person name="Lipzen A."/>
            <person name="Ng V."/>
            <person name="Riley R."/>
            <person name="Sandor L."/>
            <person name="Barry K."/>
            <person name="Martinez A.T."/>
            <person name="Xiao Y."/>
            <person name="Gibbons J.G."/>
            <person name="Terashima K."/>
            <person name="Grigoriev I.V."/>
            <person name="Hibbett D.S."/>
        </authorList>
    </citation>
    <scope>NUCLEOTIDE SEQUENCE</scope>
    <source>
        <strain evidence="2">RHP3577 ss4</strain>
    </source>
</reference>
<comment type="caution">
    <text evidence="2">The sequence shown here is derived from an EMBL/GenBank/DDBJ whole genome shotgun (WGS) entry which is preliminary data.</text>
</comment>
<dbReference type="Proteomes" id="UP001150217">
    <property type="component" value="Unassembled WGS sequence"/>
</dbReference>